<dbReference type="STRING" id="619805.SAMN05660477_02440"/>
<evidence type="ECO:0000313" key="3">
    <source>
        <dbReference type="Proteomes" id="UP000191112"/>
    </source>
</evidence>
<feature type="transmembrane region" description="Helical" evidence="1">
    <location>
        <begin position="25"/>
        <end position="46"/>
    </location>
</feature>
<evidence type="ECO:0008006" key="4">
    <source>
        <dbReference type="Google" id="ProtNLM"/>
    </source>
</evidence>
<keyword evidence="1" id="KW-1133">Transmembrane helix</keyword>
<dbReference type="Proteomes" id="UP000191112">
    <property type="component" value="Unassembled WGS sequence"/>
</dbReference>
<feature type="transmembrane region" description="Helical" evidence="1">
    <location>
        <begin position="58"/>
        <end position="77"/>
    </location>
</feature>
<sequence length="86" mass="10171">MNKKPNYSEMPTEELQILRDKQKKIWTTFASIWIVILLVYLGINIYKGFEKFNFPASIPIFILPITLLPIYTTFATMDKELKSRKK</sequence>
<gene>
    <name evidence="2" type="ORF">SAMN05660477_02440</name>
</gene>
<name>A0A1T5G0G5_9FLAO</name>
<evidence type="ECO:0000256" key="1">
    <source>
        <dbReference type="SAM" id="Phobius"/>
    </source>
</evidence>
<organism evidence="2 3">
    <name type="scientific">Soonwooa buanensis</name>
    <dbReference type="NCBI Taxonomy" id="619805"/>
    <lineage>
        <taxon>Bacteria</taxon>
        <taxon>Pseudomonadati</taxon>
        <taxon>Bacteroidota</taxon>
        <taxon>Flavobacteriia</taxon>
        <taxon>Flavobacteriales</taxon>
        <taxon>Weeksellaceae</taxon>
        <taxon>Chryseobacterium group</taxon>
        <taxon>Soonwooa</taxon>
    </lineage>
</organism>
<proteinExistence type="predicted"/>
<keyword evidence="3" id="KW-1185">Reference proteome</keyword>
<evidence type="ECO:0000313" key="2">
    <source>
        <dbReference type="EMBL" id="SKC01931.1"/>
    </source>
</evidence>
<reference evidence="2 3" key="1">
    <citation type="submission" date="2017-02" db="EMBL/GenBank/DDBJ databases">
        <authorList>
            <person name="Peterson S.W."/>
        </authorList>
    </citation>
    <scope>NUCLEOTIDE SEQUENCE [LARGE SCALE GENOMIC DNA]</scope>
    <source>
        <strain evidence="2 3">DSM 22323</strain>
    </source>
</reference>
<dbReference type="AlphaFoldDB" id="A0A1T5G0G5"/>
<dbReference type="EMBL" id="FUYZ01000009">
    <property type="protein sequence ID" value="SKC01931.1"/>
    <property type="molecule type" value="Genomic_DNA"/>
</dbReference>
<protein>
    <recommendedName>
        <fullName evidence="4">2TM domain-containing protein</fullName>
    </recommendedName>
</protein>
<accession>A0A1T5G0G5</accession>
<keyword evidence="1" id="KW-0812">Transmembrane</keyword>
<dbReference type="RefSeq" id="WP_079667641.1">
    <property type="nucleotide sequence ID" value="NZ_FUYZ01000009.1"/>
</dbReference>
<keyword evidence="1" id="KW-0472">Membrane</keyword>